<evidence type="ECO:0000313" key="2">
    <source>
        <dbReference type="EMBL" id="GFS96494.1"/>
    </source>
</evidence>
<dbReference type="AlphaFoldDB" id="A0A8X6N6I4"/>
<organism evidence="2 3">
    <name type="scientific">Nephila pilipes</name>
    <name type="common">Giant wood spider</name>
    <name type="synonym">Nephila maculata</name>
    <dbReference type="NCBI Taxonomy" id="299642"/>
    <lineage>
        <taxon>Eukaryota</taxon>
        <taxon>Metazoa</taxon>
        <taxon>Ecdysozoa</taxon>
        <taxon>Arthropoda</taxon>
        <taxon>Chelicerata</taxon>
        <taxon>Arachnida</taxon>
        <taxon>Araneae</taxon>
        <taxon>Araneomorphae</taxon>
        <taxon>Entelegynae</taxon>
        <taxon>Araneoidea</taxon>
        <taxon>Nephilidae</taxon>
        <taxon>Nephila</taxon>
    </lineage>
</organism>
<accession>A0A8X6N6I4</accession>
<proteinExistence type="predicted"/>
<evidence type="ECO:0000313" key="3">
    <source>
        <dbReference type="Proteomes" id="UP000887013"/>
    </source>
</evidence>
<sequence length="85" mass="9034">MIDLLDFDNLFEEGDLPVPLSSLSPTPVSSSRPISPSAESIAESPQPELSFAEYVAESPESCSTEPSAASPVKPISLLINRFNLA</sequence>
<protein>
    <submittedName>
        <fullName evidence="2">Uncharacterized protein</fullName>
    </submittedName>
</protein>
<reference evidence="2" key="1">
    <citation type="submission" date="2020-08" db="EMBL/GenBank/DDBJ databases">
        <title>Multicomponent nature underlies the extraordinary mechanical properties of spider dragline silk.</title>
        <authorList>
            <person name="Kono N."/>
            <person name="Nakamura H."/>
            <person name="Mori M."/>
            <person name="Yoshida Y."/>
            <person name="Ohtoshi R."/>
            <person name="Malay A.D."/>
            <person name="Moran D.A.P."/>
            <person name="Tomita M."/>
            <person name="Numata K."/>
            <person name="Arakawa K."/>
        </authorList>
    </citation>
    <scope>NUCLEOTIDE SEQUENCE</scope>
</reference>
<evidence type="ECO:0000256" key="1">
    <source>
        <dbReference type="SAM" id="MobiDB-lite"/>
    </source>
</evidence>
<dbReference type="Proteomes" id="UP000887013">
    <property type="component" value="Unassembled WGS sequence"/>
</dbReference>
<feature type="region of interest" description="Disordered" evidence="1">
    <location>
        <begin position="18"/>
        <end position="46"/>
    </location>
</feature>
<feature type="compositionally biased region" description="Low complexity" evidence="1">
    <location>
        <begin position="18"/>
        <end position="40"/>
    </location>
</feature>
<comment type="caution">
    <text evidence="2">The sequence shown here is derived from an EMBL/GenBank/DDBJ whole genome shotgun (WGS) entry which is preliminary data.</text>
</comment>
<keyword evidence="3" id="KW-1185">Reference proteome</keyword>
<name>A0A8X6N6I4_NEPPI</name>
<gene>
    <name evidence="2" type="ORF">NPIL_397911</name>
</gene>
<dbReference type="EMBL" id="BMAW01005901">
    <property type="protein sequence ID" value="GFS96494.1"/>
    <property type="molecule type" value="Genomic_DNA"/>
</dbReference>